<organism evidence="2 3">
    <name type="scientific">Candidatus Borkfalkia excrementigallinarum</name>
    <dbReference type="NCBI Taxonomy" id="2838506"/>
    <lineage>
        <taxon>Bacteria</taxon>
        <taxon>Bacillati</taxon>
        <taxon>Bacillota</taxon>
        <taxon>Clostridia</taxon>
        <taxon>Christensenellales</taxon>
        <taxon>Christensenellaceae</taxon>
        <taxon>Candidatus Borkfalkia</taxon>
    </lineage>
</organism>
<dbReference type="PANTHER" id="PTHR38474:SF2">
    <property type="entry name" value="CHLORAMPHENICOL ACETYLTRANSFERASE"/>
    <property type="match status" value="1"/>
</dbReference>
<feature type="active site" description="Proton acceptor" evidence="1">
    <location>
        <position position="190"/>
    </location>
</feature>
<protein>
    <submittedName>
        <fullName evidence="2">Chloramphenicol acetyltransferase</fullName>
    </submittedName>
</protein>
<dbReference type="SMART" id="SM01059">
    <property type="entry name" value="CAT"/>
    <property type="match status" value="1"/>
</dbReference>
<reference evidence="2" key="1">
    <citation type="journal article" date="2021" name="PeerJ">
        <title>Extensive microbial diversity within the chicken gut microbiome revealed by metagenomics and culture.</title>
        <authorList>
            <person name="Gilroy R."/>
            <person name="Ravi A."/>
            <person name="Getino M."/>
            <person name="Pursley I."/>
            <person name="Horton D.L."/>
            <person name="Alikhan N.F."/>
            <person name="Baker D."/>
            <person name="Gharbi K."/>
            <person name="Hall N."/>
            <person name="Watson M."/>
            <person name="Adriaenssens E.M."/>
            <person name="Foster-Nyarko E."/>
            <person name="Jarju S."/>
            <person name="Secka A."/>
            <person name="Antonio M."/>
            <person name="Oren A."/>
            <person name="Chaudhuri R.R."/>
            <person name="La Ragione R."/>
            <person name="Hildebrand F."/>
            <person name="Pallen M.J."/>
        </authorList>
    </citation>
    <scope>NUCLEOTIDE SEQUENCE</scope>
    <source>
        <strain evidence="2">1345</strain>
    </source>
</reference>
<proteinExistence type="predicted"/>
<accession>A0A9D1ZUV4</accession>
<comment type="caution">
    <text evidence="2">The sequence shown here is derived from an EMBL/GenBank/DDBJ whole genome shotgun (WGS) entry which is preliminary data.</text>
</comment>
<reference evidence="2" key="2">
    <citation type="submission" date="2021-04" db="EMBL/GenBank/DDBJ databases">
        <authorList>
            <person name="Gilroy R."/>
        </authorList>
    </citation>
    <scope>NUCLEOTIDE SEQUENCE</scope>
    <source>
        <strain evidence="2">1345</strain>
    </source>
</reference>
<dbReference type="GO" id="GO:0008811">
    <property type="term" value="F:chloramphenicol O-acetyltransferase activity"/>
    <property type="evidence" value="ECO:0007669"/>
    <property type="project" value="InterPro"/>
</dbReference>
<evidence type="ECO:0000256" key="1">
    <source>
        <dbReference type="PIRSR" id="PIRSR000440-1"/>
    </source>
</evidence>
<evidence type="ECO:0000313" key="2">
    <source>
        <dbReference type="EMBL" id="HIY96582.1"/>
    </source>
</evidence>
<evidence type="ECO:0000313" key="3">
    <source>
        <dbReference type="Proteomes" id="UP000886750"/>
    </source>
</evidence>
<dbReference type="SUPFAM" id="SSF52777">
    <property type="entry name" value="CoA-dependent acyltransferases"/>
    <property type="match status" value="1"/>
</dbReference>
<gene>
    <name evidence="2" type="ORF">H9729_02735</name>
</gene>
<dbReference type="InterPro" id="IPR023213">
    <property type="entry name" value="CAT-like_dom_sf"/>
</dbReference>
<dbReference type="AlphaFoldDB" id="A0A9D1ZUV4"/>
<dbReference type="Gene3D" id="3.30.559.10">
    <property type="entry name" value="Chloramphenicol acetyltransferase-like domain"/>
    <property type="match status" value="1"/>
</dbReference>
<dbReference type="PANTHER" id="PTHR38474">
    <property type="entry name" value="SLR0299 PROTEIN"/>
    <property type="match status" value="1"/>
</dbReference>
<dbReference type="PIRSF" id="PIRSF000440">
    <property type="entry name" value="CAT"/>
    <property type="match status" value="1"/>
</dbReference>
<dbReference type="InterPro" id="IPR001707">
    <property type="entry name" value="Cmp_AcTrfase"/>
</dbReference>
<dbReference type="EMBL" id="DXCQ01000027">
    <property type="protein sequence ID" value="HIY96582.1"/>
    <property type="molecule type" value="Genomic_DNA"/>
</dbReference>
<dbReference type="Proteomes" id="UP000886750">
    <property type="component" value="Unassembled WGS sequence"/>
</dbReference>
<name>A0A9D1ZUV4_9FIRM</name>
<sequence length="212" mass="24851">MSFHRITPAELGREDVYRHFMEDAPCTYNFTAETDVTHLRAAAKARGAQFFPALLHCISASVNKFREFRMSFDAEGNLGYYDFVDPCYTVFHENAKRFSDVWTQFDADFDVFYARYREDMRQYGGAKMKPSKPYEGENLFNVSCIPWTSFTGFDLNLQKGYRWLPPIFTVGKYFEREGKLVLPLAVRVHHAVCDGYHVAMFLRDFQERADRF</sequence>
<dbReference type="Pfam" id="PF00302">
    <property type="entry name" value="CAT"/>
    <property type="match status" value="1"/>
</dbReference>